<evidence type="ECO:0000313" key="2">
    <source>
        <dbReference type="EMBL" id="KAF4627911.1"/>
    </source>
</evidence>
<accession>A0A8H4VZ90</accession>
<feature type="domain" description="Heterokaryon incompatibility" evidence="1">
    <location>
        <begin position="202"/>
        <end position="349"/>
    </location>
</feature>
<dbReference type="OrthoDB" id="3560191at2759"/>
<keyword evidence="3" id="KW-1185">Reference proteome</keyword>
<dbReference type="InterPro" id="IPR010730">
    <property type="entry name" value="HET"/>
</dbReference>
<dbReference type="AlphaFoldDB" id="A0A8H4VZ90"/>
<protein>
    <recommendedName>
        <fullName evidence="1">Heterokaryon incompatibility domain-containing protein</fullName>
    </recommendedName>
</protein>
<dbReference type="PANTHER" id="PTHR33112:SF10">
    <property type="entry name" value="TOL"/>
    <property type="match status" value="1"/>
</dbReference>
<dbReference type="Pfam" id="PF06985">
    <property type="entry name" value="HET"/>
    <property type="match status" value="1"/>
</dbReference>
<dbReference type="Proteomes" id="UP000566819">
    <property type="component" value="Unassembled WGS sequence"/>
</dbReference>
<proteinExistence type="predicted"/>
<dbReference type="EMBL" id="JAAMPI010000892">
    <property type="protein sequence ID" value="KAF4627911.1"/>
    <property type="molecule type" value="Genomic_DNA"/>
</dbReference>
<name>A0A8H4VZ90_9HELO</name>
<evidence type="ECO:0000313" key="3">
    <source>
        <dbReference type="Proteomes" id="UP000566819"/>
    </source>
</evidence>
<evidence type="ECO:0000259" key="1">
    <source>
        <dbReference type="Pfam" id="PF06985"/>
    </source>
</evidence>
<gene>
    <name evidence="2" type="ORF">G7Y89_g10241</name>
</gene>
<sequence length="688" mass="77485">MMENTTLCWKCQALLNSQYPDGVAYKEQEWTGDEGKTLSRTLETSEDLHKTAQDGCLLCQRLLQAMGAPMRDALRRFRQKSLVYEHSIDLKAGQPGTLSMIVTSDKIAEQLVDGDEIKCFLNLFPISELADYLNHGVVEGCTDSNSTWALVSRWLAQCNGTHERCAAAIKDPKTLPSRVIDVTPGQPFRLLIVNQSTPPARYATLSHCWGSHMPPRLLSSNIATLQEEIPFSHLTKSFQDAITTCRRLDIHYLWIDSLCIIQDSEQDWQEQSAVMARVYSSSYCNIAAAHATDGTFGCFTTRNPASVRPLQLDLNWGPNPGSKYAVQNRYWWESVSEAPLNMRAWVFQERTLAPRNLLFGETEAGAGAVGLRGIRPHIDGPLIRKSFGLEADQSLDAFTVWGQLVARFSRGQLTHATDKLVALSAIASEMRTHIESEYLAGMWRKHLAYQLLWEVRGVQWLVRRGRPNRYVAPSWSWASVIGSIETACEVRFADDREIILEVLDAQVELVSNAHAFGQVKSGFLRVASYLGKGTVFMYTSKLEGKSFRLSINGDAVSTVIWDNEEEIASFVGQELYFLPIRYLPRREEVVRNGVSMGVPQVSGIILRQACSLKREYVRIGKFEDFGDPRKFQSACRQLAAQVDEREQEIQGWGPRIVPCPHHKARTSHAYSFEAYYAHFCSAKSPVEK</sequence>
<dbReference type="PANTHER" id="PTHR33112">
    <property type="entry name" value="DOMAIN PROTEIN, PUTATIVE-RELATED"/>
    <property type="match status" value="1"/>
</dbReference>
<reference evidence="2 3" key="1">
    <citation type="submission" date="2020-03" db="EMBL/GenBank/DDBJ databases">
        <title>Draft Genome Sequence of Cudoniella acicularis.</title>
        <authorList>
            <person name="Buettner E."/>
            <person name="Kellner H."/>
        </authorList>
    </citation>
    <scope>NUCLEOTIDE SEQUENCE [LARGE SCALE GENOMIC DNA]</scope>
    <source>
        <strain evidence="2 3">DSM 108380</strain>
    </source>
</reference>
<comment type="caution">
    <text evidence="2">The sequence shown here is derived from an EMBL/GenBank/DDBJ whole genome shotgun (WGS) entry which is preliminary data.</text>
</comment>
<organism evidence="2 3">
    <name type="scientific">Cudoniella acicularis</name>
    <dbReference type="NCBI Taxonomy" id="354080"/>
    <lineage>
        <taxon>Eukaryota</taxon>
        <taxon>Fungi</taxon>
        <taxon>Dikarya</taxon>
        <taxon>Ascomycota</taxon>
        <taxon>Pezizomycotina</taxon>
        <taxon>Leotiomycetes</taxon>
        <taxon>Helotiales</taxon>
        <taxon>Tricladiaceae</taxon>
        <taxon>Cudoniella</taxon>
    </lineage>
</organism>